<evidence type="ECO:0000313" key="2">
    <source>
        <dbReference type="EMBL" id="KNZ51838.1"/>
    </source>
</evidence>
<keyword evidence="1" id="KW-0472">Membrane</keyword>
<organism evidence="2 3">
    <name type="scientific">Puccinia sorghi</name>
    <dbReference type="NCBI Taxonomy" id="27349"/>
    <lineage>
        <taxon>Eukaryota</taxon>
        <taxon>Fungi</taxon>
        <taxon>Dikarya</taxon>
        <taxon>Basidiomycota</taxon>
        <taxon>Pucciniomycotina</taxon>
        <taxon>Pucciniomycetes</taxon>
        <taxon>Pucciniales</taxon>
        <taxon>Pucciniaceae</taxon>
        <taxon>Puccinia</taxon>
    </lineage>
</organism>
<comment type="caution">
    <text evidence="2">The sequence shown here is derived from an EMBL/GenBank/DDBJ whole genome shotgun (WGS) entry which is preliminary data.</text>
</comment>
<dbReference type="EMBL" id="LAVV01008823">
    <property type="protein sequence ID" value="KNZ51838.1"/>
    <property type="molecule type" value="Genomic_DNA"/>
</dbReference>
<evidence type="ECO:0000256" key="1">
    <source>
        <dbReference type="SAM" id="Phobius"/>
    </source>
</evidence>
<accession>A0A0L6UTJ7</accession>
<keyword evidence="1" id="KW-1133">Transmembrane helix</keyword>
<dbReference type="Proteomes" id="UP000037035">
    <property type="component" value="Unassembled WGS sequence"/>
</dbReference>
<sequence>FFKSIKFALLPANPCLFTNQVKNLECFVNVYKLITTEFCMENIGELNCLLGVKLLRFNDKALYLGRSILCNQLLKINKLLFNCIFFFLIQILLSVSSSFNFLRCARLSQPHPLLCSVPITLVVSQKETLCVLDFYRLEPGIVAWFSVEIWLTYLLGLTASCRSTNLNNWYDLFFKSFPHFSLLFYSPYLFSLPGSNRIRFFLVFFPLAKTVPGSHLLFHNTHSKELGKCISKAEMEKLKFNRKTRGDDYEKVRKSKNTSNLLIPLLGATTSLLLAGYLGFDFAVTCCYWDLAVFA</sequence>
<keyword evidence="3" id="KW-1185">Reference proteome</keyword>
<evidence type="ECO:0000313" key="3">
    <source>
        <dbReference type="Proteomes" id="UP000037035"/>
    </source>
</evidence>
<keyword evidence="1" id="KW-0812">Transmembrane</keyword>
<feature type="non-terminal residue" evidence="2">
    <location>
        <position position="1"/>
    </location>
</feature>
<name>A0A0L6UTJ7_9BASI</name>
<feature type="transmembrane region" description="Helical" evidence="1">
    <location>
        <begin position="79"/>
        <end position="102"/>
    </location>
</feature>
<dbReference type="VEuPathDB" id="FungiDB:VP01_378g6"/>
<gene>
    <name evidence="2" type="ORF">VP01_378g6</name>
</gene>
<dbReference type="AlphaFoldDB" id="A0A0L6UTJ7"/>
<feature type="transmembrane region" description="Helical" evidence="1">
    <location>
        <begin position="141"/>
        <end position="160"/>
    </location>
</feature>
<protein>
    <submittedName>
        <fullName evidence="2">Uncharacterized protein</fullName>
    </submittedName>
</protein>
<proteinExistence type="predicted"/>
<feature type="transmembrane region" description="Helical" evidence="1">
    <location>
        <begin position="261"/>
        <end position="280"/>
    </location>
</feature>
<reference evidence="2" key="1">
    <citation type="submission" date="2015-08" db="EMBL/GenBank/DDBJ databases">
        <title>Next Generation Sequencing and Analysis of the Genome of Puccinia sorghi L Schw, the Causal Agent of Maize Common Rust.</title>
        <authorList>
            <person name="Rochi L."/>
            <person name="Burguener G."/>
            <person name="Darino M."/>
            <person name="Turjanski A."/>
            <person name="Kreff E."/>
            <person name="Dieguez M.J."/>
            <person name="Sacco F."/>
        </authorList>
    </citation>
    <scope>NUCLEOTIDE SEQUENCE [LARGE SCALE GENOMIC DNA]</scope>
    <source>
        <strain evidence="2">RO10H11247</strain>
    </source>
</reference>